<comment type="similarity">
    <text evidence="5">Belongs to the IST1 family.</text>
</comment>
<evidence type="ECO:0000256" key="6">
    <source>
        <dbReference type="ARBA" id="ARBA00014513"/>
    </source>
</evidence>
<evidence type="ECO:0000256" key="11">
    <source>
        <dbReference type="ARBA" id="ARBA00023242"/>
    </source>
</evidence>
<comment type="function">
    <text evidence="15">ESCRT-III-like protein involved in cytokinesis, nuclear envelope reassembly and endosomal tubulation. Is required for efficient abscission during cytokinesis. Involved in recruiting VPS4A and/or VPS4B to the midbody of dividing cells. During late anaphase, involved in nuclear envelope reassembly and mitotic spindle disassembly together with the ESCRT-III complex: IST1 acts by mediating the recruitment of SPAST to the nuclear membrane, leading to microtubule severing. Recruited to the reforming nuclear envelope (NE) during anaphase by LEMD2. Regulates early endosomal tubulation together with the ESCRT-III complex by mediating the recruitment of SPAST.</text>
</comment>
<dbReference type="PANTHER" id="PTHR12161:SF5">
    <property type="entry name" value="IST1 HOMOLOG"/>
    <property type="match status" value="1"/>
</dbReference>
<evidence type="ECO:0000256" key="8">
    <source>
        <dbReference type="ARBA" id="ARBA00022553"/>
    </source>
</evidence>
<protein>
    <recommendedName>
        <fullName evidence="6">IST1 homolog</fullName>
    </recommendedName>
    <alternativeName>
        <fullName evidence="14">Charged multivesicular body protein 8</fullName>
    </alternativeName>
</protein>
<gene>
    <name evidence="19" type="primary">IST1</name>
    <name evidence="21" type="synonym">LOC112691455</name>
    <name evidence="19" type="ORF">g.14784</name>
</gene>
<keyword evidence="13" id="KW-0968">Cytoplasmic vesicle</keyword>
<dbReference type="RefSeq" id="XP_025421492.1">
    <property type="nucleotide sequence ID" value="XM_025565707.1"/>
</dbReference>
<feature type="coiled-coil region" evidence="17">
    <location>
        <begin position="8"/>
        <end position="42"/>
    </location>
</feature>
<name>A0A2S2QX51_9HEMI</name>
<evidence type="ECO:0000256" key="13">
    <source>
        <dbReference type="ARBA" id="ARBA00023329"/>
    </source>
</evidence>
<dbReference type="GO" id="GO:0005813">
    <property type="term" value="C:centrosome"/>
    <property type="evidence" value="ECO:0007669"/>
    <property type="project" value="UniProtKB-SubCell"/>
</dbReference>
<evidence type="ECO:0000256" key="2">
    <source>
        <dbReference type="ARBA" id="ARBA00004259"/>
    </source>
</evidence>
<evidence type="ECO:0000256" key="5">
    <source>
        <dbReference type="ARBA" id="ARBA00005536"/>
    </source>
</evidence>
<organism evidence="19">
    <name type="scientific">Sipha flava</name>
    <name type="common">yellow sugarcane aphid</name>
    <dbReference type="NCBI Taxonomy" id="143950"/>
    <lineage>
        <taxon>Eukaryota</taxon>
        <taxon>Metazoa</taxon>
        <taxon>Ecdysozoa</taxon>
        <taxon>Arthropoda</taxon>
        <taxon>Hexapoda</taxon>
        <taxon>Insecta</taxon>
        <taxon>Pterygota</taxon>
        <taxon>Neoptera</taxon>
        <taxon>Paraneoptera</taxon>
        <taxon>Hemiptera</taxon>
        <taxon>Sternorrhyncha</taxon>
        <taxon>Aphidomorpha</taxon>
        <taxon>Aphidoidea</taxon>
        <taxon>Aphididae</taxon>
        <taxon>Sipha</taxon>
    </lineage>
</organism>
<keyword evidence="7" id="KW-0963">Cytoplasm</keyword>
<evidence type="ECO:0000256" key="4">
    <source>
        <dbReference type="ARBA" id="ARBA00004541"/>
    </source>
</evidence>
<dbReference type="FunFam" id="1.20.1260.60:FF:000001">
    <property type="entry name" value="IST1 homolog isoform X1"/>
    <property type="match status" value="1"/>
</dbReference>
<dbReference type="GO" id="GO:0031410">
    <property type="term" value="C:cytoplasmic vesicle"/>
    <property type="evidence" value="ECO:0007669"/>
    <property type="project" value="UniProtKB-SubCell"/>
</dbReference>
<dbReference type="Proteomes" id="UP000694846">
    <property type="component" value="Unplaced"/>
</dbReference>
<dbReference type="GO" id="GO:0051301">
    <property type="term" value="P:cell division"/>
    <property type="evidence" value="ECO:0007669"/>
    <property type="project" value="UniProtKB-KW"/>
</dbReference>
<dbReference type="Pfam" id="PF03398">
    <property type="entry name" value="Ist1"/>
    <property type="match status" value="1"/>
</dbReference>
<dbReference type="GO" id="GO:0005635">
    <property type="term" value="C:nuclear envelope"/>
    <property type="evidence" value="ECO:0007669"/>
    <property type="project" value="UniProtKB-SubCell"/>
</dbReference>
<evidence type="ECO:0000256" key="15">
    <source>
        <dbReference type="ARBA" id="ARBA00046124"/>
    </source>
</evidence>
<evidence type="ECO:0000256" key="7">
    <source>
        <dbReference type="ARBA" id="ARBA00022490"/>
    </source>
</evidence>
<keyword evidence="17" id="KW-0175">Coiled coil</keyword>
<reference evidence="19" key="1">
    <citation type="submission" date="2018-04" db="EMBL/GenBank/DDBJ databases">
        <title>Transcriptome assembly of Sipha flava.</title>
        <authorList>
            <person name="Scully E.D."/>
            <person name="Geib S.M."/>
            <person name="Palmer N.A."/>
            <person name="Koch K."/>
            <person name="Bradshaw J."/>
            <person name="Heng-Moss T."/>
            <person name="Sarath G."/>
        </authorList>
    </citation>
    <scope>NUCLEOTIDE SEQUENCE</scope>
</reference>
<dbReference type="PANTHER" id="PTHR12161">
    <property type="entry name" value="IST1 FAMILY MEMBER"/>
    <property type="match status" value="1"/>
</dbReference>
<dbReference type="GO" id="GO:0015031">
    <property type="term" value="P:protein transport"/>
    <property type="evidence" value="ECO:0007669"/>
    <property type="project" value="InterPro"/>
</dbReference>
<feature type="region of interest" description="Disordered" evidence="18">
    <location>
        <begin position="290"/>
        <end position="323"/>
    </location>
</feature>
<evidence type="ECO:0000256" key="1">
    <source>
        <dbReference type="ARBA" id="ARBA00004214"/>
    </source>
</evidence>
<evidence type="ECO:0000256" key="3">
    <source>
        <dbReference type="ARBA" id="ARBA00004300"/>
    </source>
</evidence>
<evidence type="ECO:0000256" key="17">
    <source>
        <dbReference type="SAM" id="Coils"/>
    </source>
</evidence>
<proteinExistence type="inferred from homology"/>
<dbReference type="OrthoDB" id="29853at2759"/>
<evidence type="ECO:0000313" key="19">
    <source>
        <dbReference type="EMBL" id="MBY82315.1"/>
    </source>
</evidence>
<dbReference type="AlphaFoldDB" id="A0A2S2QX51"/>
<keyword evidence="20" id="KW-1185">Reference proteome</keyword>
<keyword evidence="12" id="KW-0131">Cell cycle</keyword>
<keyword evidence="8" id="KW-0597">Phosphoprotein</keyword>
<reference evidence="21" key="2">
    <citation type="submission" date="2025-04" db="UniProtKB">
        <authorList>
            <consortium name="RefSeq"/>
        </authorList>
    </citation>
    <scope>IDENTIFICATION</scope>
    <source>
        <tissue evidence="21">Whole body</tissue>
    </source>
</reference>
<keyword evidence="9" id="KW-0132">Cell division</keyword>
<evidence type="ECO:0000256" key="18">
    <source>
        <dbReference type="SAM" id="MobiDB-lite"/>
    </source>
</evidence>
<dbReference type="Gene3D" id="1.20.1260.60">
    <property type="entry name" value="Vacuolar protein sorting-associated protein Ist1"/>
    <property type="match status" value="1"/>
</dbReference>
<evidence type="ECO:0000256" key="16">
    <source>
        <dbReference type="ARBA" id="ARBA00046920"/>
    </source>
</evidence>
<keyword evidence="10" id="KW-0206">Cytoskeleton</keyword>
<dbReference type="InterPro" id="IPR005061">
    <property type="entry name" value="Ist1"/>
</dbReference>
<evidence type="ECO:0000256" key="9">
    <source>
        <dbReference type="ARBA" id="ARBA00022618"/>
    </source>
</evidence>
<comment type="subunit">
    <text evidence="16">Interacts with CHMP1A, CHMP1B, VPS4A and VTA1. Interacts with SPAST, STAMBP, and USP8. May interact with VPS37B. May associate with the ESCRT-I complex. Interacts with MITD1, in competition with VSP4. Interacts with SPART (via MIT domain); leading to the recruitment of SPART to midbodies. Interacts with SPAST.</text>
</comment>
<evidence type="ECO:0000256" key="12">
    <source>
        <dbReference type="ARBA" id="ARBA00023306"/>
    </source>
</evidence>
<accession>A0A2S2QX51</accession>
<dbReference type="InterPro" id="IPR042277">
    <property type="entry name" value="IST1-like"/>
</dbReference>
<evidence type="ECO:0000313" key="21">
    <source>
        <dbReference type="RefSeq" id="XP_025421492.1"/>
    </source>
</evidence>
<evidence type="ECO:0000256" key="14">
    <source>
        <dbReference type="ARBA" id="ARBA00032374"/>
    </source>
</evidence>
<evidence type="ECO:0000256" key="10">
    <source>
        <dbReference type="ARBA" id="ARBA00023212"/>
    </source>
</evidence>
<keyword evidence="11" id="KW-0539">Nucleus</keyword>
<evidence type="ECO:0000313" key="20">
    <source>
        <dbReference type="Proteomes" id="UP000694846"/>
    </source>
</evidence>
<sequence>MFSSDANYSKLKTNLRLALNRLKLLEKKKTELAQKARKEIADMVAAGKSERAKIRVEHIIREDYFVEALEIVEMFCDALLSRFGLLQQSKMLDPSLAESVSSLLWVAPLIQADVSEMKIISDQLTQKFGKKYTEACRSEDMDTVSQKLKHKLSLRPPPKILVEKYLIEISKNYSVPYEPDLQVMQEYEQTHNIDSLLFDNKNANNENSTRPTGFIGFPQQPMAPIQAPPINYPNMQTMSSMLDSVPLDFDIPPSLPTMPNPIPQYTQQSVPKPPTPNIVKPITKKQILPNKNLGFSNLPDLPSVPTDIPSGDIKAKDNDEEETDFDELLNRFEDLKKNKK</sequence>
<comment type="subcellular location">
    <subcellularLocation>
        <location evidence="3">Cytoplasm</location>
        <location evidence="3">Cytoskeleton</location>
        <location evidence="3">Microtubule organizing center</location>
        <location evidence="3">Centrosome</location>
    </subcellularLocation>
    <subcellularLocation>
        <location evidence="4">Cytoplasmic vesicle</location>
    </subcellularLocation>
    <subcellularLocation>
        <location evidence="1">Midbody</location>
    </subcellularLocation>
    <subcellularLocation>
        <location evidence="2">Nucleus envelope</location>
    </subcellularLocation>
</comment>
<dbReference type="GO" id="GO:0030496">
    <property type="term" value="C:midbody"/>
    <property type="evidence" value="ECO:0007669"/>
    <property type="project" value="UniProtKB-SubCell"/>
</dbReference>
<dbReference type="EMBL" id="GGMS01013112">
    <property type="protein sequence ID" value="MBY82315.1"/>
    <property type="molecule type" value="Transcribed_RNA"/>
</dbReference>